<dbReference type="GO" id="GO:0000287">
    <property type="term" value="F:magnesium ion binding"/>
    <property type="evidence" value="ECO:0007669"/>
    <property type="project" value="InterPro"/>
</dbReference>
<dbReference type="InterPro" id="IPR045864">
    <property type="entry name" value="aa-tRNA-synth_II/BPL/LPL"/>
</dbReference>
<evidence type="ECO:0000256" key="3">
    <source>
        <dbReference type="ARBA" id="ARBA00022598"/>
    </source>
</evidence>
<dbReference type="GO" id="GO:0006432">
    <property type="term" value="P:phenylalanyl-tRNA aminoacylation"/>
    <property type="evidence" value="ECO:0007669"/>
    <property type="project" value="InterPro"/>
</dbReference>
<dbReference type="SUPFAM" id="SSF56037">
    <property type="entry name" value="PheT/TilS domain"/>
    <property type="match status" value="1"/>
</dbReference>
<keyword evidence="7" id="KW-0460">Magnesium</keyword>
<name>X1KP20_9ZZZZ</name>
<dbReference type="AlphaFoldDB" id="X1KP20"/>
<keyword evidence="4" id="KW-0479">Metal-binding</keyword>
<dbReference type="Gene3D" id="3.30.930.10">
    <property type="entry name" value="Bira Bifunctional Protein, Domain 2"/>
    <property type="match status" value="1"/>
</dbReference>
<keyword evidence="5" id="KW-0547">Nucleotide-binding</keyword>
<dbReference type="EC" id="6.1.1.20" evidence="2"/>
<keyword evidence="9" id="KW-0030">Aminoacyl-tRNA synthetase</keyword>
<evidence type="ECO:0000256" key="6">
    <source>
        <dbReference type="ARBA" id="ARBA00022840"/>
    </source>
</evidence>
<reference evidence="11" key="1">
    <citation type="journal article" date="2014" name="Front. Microbiol.">
        <title>High frequency of phylogenetically diverse reductive dehalogenase-homologous genes in deep subseafloor sedimentary metagenomes.</title>
        <authorList>
            <person name="Kawai M."/>
            <person name="Futagami T."/>
            <person name="Toyoda A."/>
            <person name="Takaki Y."/>
            <person name="Nishi S."/>
            <person name="Hori S."/>
            <person name="Arai W."/>
            <person name="Tsubouchi T."/>
            <person name="Morono Y."/>
            <person name="Uchiyama I."/>
            <person name="Ito T."/>
            <person name="Fujiyama A."/>
            <person name="Inagaki F."/>
            <person name="Takami H."/>
        </authorList>
    </citation>
    <scope>NUCLEOTIDE SEQUENCE</scope>
    <source>
        <strain evidence="11">Expedition CK06-06</strain>
    </source>
</reference>
<dbReference type="GO" id="GO:0003723">
    <property type="term" value="F:RNA binding"/>
    <property type="evidence" value="ECO:0007669"/>
    <property type="project" value="InterPro"/>
</dbReference>
<accession>X1KP20</accession>
<dbReference type="InterPro" id="IPR020825">
    <property type="entry name" value="Phe-tRNA_synthase-like_B3/B4"/>
</dbReference>
<evidence type="ECO:0000256" key="8">
    <source>
        <dbReference type="ARBA" id="ARBA00022917"/>
    </source>
</evidence>
<evidence type="ECO:0000256" key="9">
    <source>
        <dbReference type="ARBA" id="ARBA00023146"/>
    </source>
</evidence>
<dbReference type="Pfam" id="PF03484">
    <property type="entry name" value="B5"/>
    <property type="match status" value="1"/>
</dbReference>
<dbReference type="EMBL" id="BARV01004878">
    <property type="protein sequence ID" value="GAI08428.1"/>
    <property type="molecule type" value="Genomic_DNA"/>
</dbReference>
<dbReference type="Pfam" id="PF17759">
    <property type="entry name" value="tRNA_synthFbeta"/>
    <property type="match status" value="1"/>
</dbReference>
<dbReference type="InterPro" id="IPR045060">
    <property type="entry name" value="Phe-tRNA-ligase_IIc_bsu"/>
</dbReference>
<dbReference type="InterPro" id="IPR005147">
    <property type="entry name" value="tRNA_synthase_B5-dom"/>
</dbReference>
<dbReference type="PANTHER" id="PTHR10947">
    <property type="entry name" value="PHENYLALANYL-TRNA SYNTHETASE BETA CHAIN AND LEUCINE-RICH REPEAT-CONTAINING PROTEIN 47"/>
    <property type="match status" value="1"/>
</dbReference>
<keyword evidence="6" id="KW-0067">ATP-binding</keyword>
<feature type="non-terminal residue" evidence="11">
    <location>
        <position position="1"/>
    </location>
</feature>
<evidence type="ECO:0000256" key="4">
    <source>
        <dbReference type="ARBA" id="ARBA00022723"/>
    </source>
</evidence>
<dbReference type="GO" id="GO:0005524">
    <property type="term" value="F:ATP binding"/>
    <property type="evidence" value="ECO:0007669"/>
    <property type="project" value="UniProtKB-KW"/>
</dbReference>
<organism evidence="11">
    <name type="scientific">marine sediment metagenome</name>
    <dbReference type="NCBI Taxonomy" id="412755"/>
    <lineage>
        <taxon>unclassified sequences</taxon>
        <taxon>metagenomes</taxon>
        <taxon>ecological metagenomes</taxon>
    </lineage>
</organism>
<evidence type="ECO:0000256" key="5">
    <source>
        <dbReference type="ARBA" id="ARBA00022741"/>
    </source>
</evidence>
<evidence type="ECO:0000256" key="2">
    <source>
        <dbReference type="ARBA" id="ARBA00012814"/>
    </source>
</evidence>
<sequence>GSKSVGRLPAFTPMRMGGLESEVTDETTAILLESANFDRATIRRGARHFQLPSEASLRFEKGLSRELPLVALKRATRLFHELAHGKVAKGVMDVYPGKMKPEGILISAEEVKRLSGLDVGIDEIVRVLTSLGFECRQISVPLQALVFSPYWRSDINCAVDLVEEVVRIIGYDKIPATMLSATLPGREPRPRLELREKIRGIMVGLGFQEVLTYSLTSLEKLRKLAIELEPEALKVANPMTKEQEYLRPNLRTGLLVALAQNQKVEPG</sequence>
<dbReference type="InterPro" id="IPR005146">
    <property type="entry name" value="B3/B4_tRNA-bd"/>
</dbReference>
<dbReference type="Gene3D" id="3.50.40.10">
    <property type="entry name" value="Phenylalanyl-trna Synthetase, Chain B, domain 3"/>
    <property type="match status" value="1"/>
</dbReference>
<dbReference type="GO" id="GO:0009328">
    <property type="term" value="C:phenylalanine-tRNA ligase complex"/>
    <property type="evidence" value="ECO:0007669"/>
    <property type="project" value="TreeGrafter"/>
</dbReference>
<dbReference type="InterPro" id="IPR041616">
    <property type="entry name" value="PheRS_beta_core"/>
</dbReference>
<evidence type="ECO:0000259" key="10">
    <source>
        <dbReference type="PROSITE" id="PS51483"/>
    </source>
</evidence>
<keyword evidence="8" id="KW-0648">Protein biosynthesis</keyword>
<proteinExistence type="predicted"/>
<protein>
    <recommendedName>
        <fullName evidence="2">phenylalanine--tRNA ligase</fullName>
        <ecNumber evidence="2">6.1.1.20</ecNumber>
    </recommendedName>
</protein>
<dbReference type="InterPro" id="IPR009061">
    <property type="entry name" value="DNA-bd_dom_put_sf"/>
</dbReference>
<dbReference type="SUPFAM" id="SSF55681">
    <property type="entry name" value="Class II aaRS and biotin synthetases"/>
    <property type="match status" value="1"/>
</dbReference>
<dbReference type="SMART" id="SM00874">
    <property type="entry name" value="B5"/>
    <property type="match status" value="1"/>
</dbReference>
<evidence type="ECO:0000256" key="7">
    <source>
        <dbReference type="ARBA" id="ARBA00022842"/>
    </source>
</evidence>
<gene>
    <name evidence="11" type="ORF">S06H3_10510</name>
</gene>
<dbReference type="PROSITE" id="PS51483">
    <property type="entry name" value="B5"/>
    <property type="match status" value="1"/>
</dbReference>
<keyword evidence="3" id="KW-0436">Ligase</keyword>
<dbReference type="GO" id="GO:0004826">
    <property type="term" value="F:phenylalanine-tRNA ligase activity"/>
    <property type="evidence" value="ECO:0007669"/>
    <property type="project" value="UniProtKB-EC"/>
</dbReference>
<dbReference type="Gene3D" id="3.30.56.10">
    <property type="match status" value="1"/>
</dbReference>
<comment type="cofactor">
    <cofactor evidence="1">
        <name>Mg(2+)</name>
        <dbReference type="ChEBI" id="CHEBI:18420"/>
    </cofactor>
</comment>
<evidence type="ECO:0000313" key="11">
    <source>
        <dbReference type="EMBL" id="GAI08428.1"/>
    </source>
</evidence>
<dbReference type="Pfam" id="PF03483">
    <property type="entry name" value="B3_4"/>
    <property type="match status" value="1"/>
</dbReference>
<feature type="non-terminal residue" evidence="11">
    <location>
        <position position="267"/>
    </location>
</feature>
<dbReference type="SUPFAM" id="SSF46955">
    <property type="entry name" value="Putative DNA-binding domain"/>
    <property type="match status" value="1"/>
</dbReference>
<comment type="caution">
    <text evidence="11">The sequence shown here is derived from an EMBL/GenBank/DDBJ whole genome shotgun (WGS) entry which is preliminary data.</text>
</comment>
<dbReference type="PANTHER" id="PTHR10947:SF0">
    <property type="entry name" value="PHENYLALANINE--TRNA LIGASE BETA SUBUNIT"/>
    <property type="match status" value="1"/>
</dbReference>
<evidence type="ECO:0000256" key="1">
    <source>
        <dbReference type="ARBA" id="ARBA00001946"/>
    </source>
</evidence>
<feature type="domain" description="B5" evidence="10">
    <location>
        <begin position="99"/>
        <end position="176"/>
    </location>
</feature>